<accession>A0ABR4ZIJ6</accession>
<keyword evidence="3" id="KW-1185">Reference proteome</keyword>
<name>A0ABR4ZIJ6_9NOCA</name>
<evidence type="ECO:0000256" key="1">
    <source>
        <dbReference type="SAM" id="MobiDB-lite"/>
    </source>
</evidence>
<dbReference type="EMBL" id="JNFP01000009">
    <property type="protein sequence ID" value="KIA65211.1"/>
    <property type="molecule type" value="Genomic_DNA"/>
</dbReference>
<comment type="caution">
    <text evidence="2">The sequence shown here is derived from an EMBL/GenBank/DDBJ whole genome shotgun (WGS) entry which is preliminary data.</text>
</comment>
<dbReference type="Proteomes" id="UP000031364">
    <property type="component" value="Unassembled WGS sequence"/>
</dbReference>
<feature type="compositionally biased region" description="Acidic residues" evidence="1">
    <location>
        <begin position="1"/>
        <end position="11"/>
    </location>
</feature>
<feature type="non-terminal residue" evidence="2">
    <location>
        <position position="110"/>
    </location>
</feature>
<feature type="compositionally biased region" description="Pro residues" evidence="1">
    <location>
        <begin position="93"/>
        <end position="104"/>
    </location>
</feature>
<sequence>MEEPEPDEPLEPFECWPTEPPCTEPPGTGLPAGDPVPGVAARPGAIPSATEPEPLGGRQPPSTEACHEVGGTKPLRPEDPAVLLDPCTDDEPPPFVPTELPPAEPCTDAW</sequence>
<protein>
    <submittedName>
        <fullName evidence="2">Uncharacterized protein</fullName>
    </submittedName>
</protein>
<feature type="region of interest" description="Disordered" evidence="1">
    <location>
        <begin position="1"/>
        <end position="110"/>
    </location>
</feature>
<proteinExistence type="predicted"/>
<evidence type="ECO:0000313" key="2">
    <source>
        <dbReference type="EMBL" id="KIA65211.1"/>
    </source>
</evidence>
<gene>
    <name evidence="2" type="ORF">FG87_10045</name>
</gene>
<reference evidence="2 3" key="1">
    <citation type="journal article" date="2014" name="Int. J. Syst. Evol. Microbiol.">
        <title>Nocardia vulneris sp. nov., isolated from wounds of human patients in North America.</title>
        <authorList>
            <person name="Lasker B.A."/>
            <person name="Bell M."/>
            <person name="Klenk H.P."/>
            <person name="Sproer C."/>
            <person name="Schumann C."/>
            <person name="Schumann P."/>
            <person name="Brown J.M."/>
        </authorList>
    </citation>
    <scope>NUCLEOTIDE SEQUENCE [LARGE SCALE GENOMIC DNA]</scope>
    <source>
        <strain evidence="2 3">W9851</strain>
    </source>
</reference>
<evidence type="ECO:0000313" key="3">
    <source>
        <dbReference type="Proteomes" id="UP000031364"/>
    </source>
</evidence>
<organism evidence="2 3">
    <name type="scientific">Nocardia vulneris</name>
    <dbReference type="NCBI Taxonomy" id="1141657"/>
    <lineage>
        <taxon>Bacteria</taxon>
        <taxon>Bacillati</taxon>
        <taxon>Actinomycetota</taxon>
        <taxon>Actinomycetes</taxon>
        <taxon>Mycobacteriales</taxon>
        <taxon>Nocardiaceae</taxon>
        <taxon>Nocardia</taxon>
    </lineage>
</organism>